<evidence type="ECO:0000313" key="1">
    <source>
        <dbReference type="EMBL" id="NII08533.1"/>
    </source>
</evidence>
<proteinExistence type="predicted"/>
<keyword evidence="2" id="KW-1185">Reference proteome</keyword>
<dbReference type="Proteomes" id="UP000490980">
    <property type="component" value="Unassembled WGS sequence"/>
</dbReference>
<name>A0A7X5UDK7_9GAMM</name>
<protein>
    <submittedName>
        <fullName evidence="1">Uncharacterized protein</fullName>
    </submittedName>
</protein>
<dbReference type="RefSeq" id="WP_166951777.1">
    <property type="nucleotide sequence ID" value="NZ_JAARLZ010000013.1"/>
</dbReference>
<dbReference type="AlphaFoldDB" id="A0A7X5UDK7"/>
<gene>
    <name evidence="1" type="ORF">HBF25_19290</name>
</gene>
<accession>A0A7X5UDK7</accession>
<organism evidence="1 2">
    <name type="scientific">Luteibacter anthropi</name>
    <dbReference type="NCBI Taxonomy" id="564369"/>
    <lineage>
        <taxon>Bacteria</taxon>
        <taxon>Pseudomonadati</taxon>
        <taxon>Pseudomonadota</taxon>
        <taxon>Gammaproteobacteria</taxon>
        <taxon>Lysobacterales</taxon>
        <taxon>Rhodanobacteraceae</taxon>
        <taxon>Luteibacter</taxon>
    </lineage>
</organism>
<reference evidence="1 2" key="1">
    <citation type="submission" date="2020-03" db="EMBL/GenBank/DDBJ databases">
        <authorList>
            <person name="Lai Q."/>
        </authorList>
    </citation>
    <scope>NUCLEOTIDE SEQUENCE [LARGE SCALE GENOMIC DNA]</scope>
    <source>
        <strain evidence="1 2">CCUG 25036</strain>
    </source>
</reference>
<sequence length="138" mass="15515">MASSSSIPSGHILTPVSVGELVDKLTILQIKSERIADPAKLANIRIELDRLMPLWLQVLEANVELEPLRAELKAINELMWDVQDALRDREKAQDFDEGFVRLACDVGRHNGVRMQVKGRINVLSGSQLQEVKQYRVDG</sequence>
<evidence type="ECO:0000313" key="2">
    <source>
        <dbReference type="Proteomes" id="UP000490980"/>
    </source>
</evidence>
<dbReference type="EMBL" id="JAARLZ010000013">
    <property type="protein sequence ID" value="NII08533.1"/>
    <property type="molecule type" value="Genomic_DNA"/>
</dbReference>
<comment type="caution">
    <text evidence="1">The sequence shown here is derived from an EMBL/GenBank/DDBJ whole genome shotgun (WGS) entry which is preliminary data.</text>
</comment>